<sequence>MFPSKLKAGDLLRVVAPSSCMSLLAKEQVERATRVLEQIGFQISVSAHADELDACSSSSIESRVSDLHEAFSDPDVKGILTVLGGYNSNQLLPYLDYELIKSHPKVFCGFSDITALASAIYKKTGVVTYSGPHFSSFSMKQGLEYTKDYFVKCCLSEEPYEIEPSNFWCEEIGEERPYPNRGPVILNEGTAEGRMLGGNLCTLNLLQGTEYFPDIKDAVLFLEDDFESSAAFFDRDLQSLLHLPDFSFVKAVVIGRFQRRSVVPIDLLKTIIQTKKELSSITVIANMDFGHTTPFFTFPIGGRCRIEALNGKVRLTITEH</sequence>
<feature type="active site" description="Charge relay system" evidence="3">
    <location>
        <position position="291"/>
    </location>
</feature>
<dbReference type="CDD" id="cd07062">
    <property type="entry name" value="Peptidase_S66_mccF_like"/>
    <property type="match status" value="1"/>
</dbReference>
<feature type="active site" description="Nucleophile" evidence="3">
    <location>
        <position position="111"/>
    </location>
</feature>
<dbReference type="Pfam" id="PF02016">
    <property type="entry name" value="Peptidase_S66"/>
    <property type="match status" value="1"/>
</dbReference>
<dbReference type="SUPFAM" id="SSF141986">
    <property type="entry name" value="LD-carboxypeptidase A C-terminal domain-like"/>
    <property type="match status" value="1"/>
</dbReference>
<dbReference type="Pfam" id="PF17676">
    <property type="entry name" value="Peptidase_S66C"/>
    <property type="match status" value="1"/>
</dbReference>
<dbReference type="Proteomes" id="UP001341297">
    <property type="component" value="Unassembled WGS sequence"/>
</dbReference>
<comment type="similarity">
    <text evidence="1">Belongs to the peptidase S66 family.</text>
</comment>
<comment type="caution">
    <text evidence="6">The sequence shown here is derived from an EMBL/GenBank/DDBJ whole genome shotgun (WGS) entry which is preliminary data.</text>
</comment>
<dbReference type="InterPro" id="IPR029062">
    <property type="entry name" value="Class_I_gatase-like"/>
</dbReference>
<dbReference type="Gene3D" id="3.50.30.60">
    <property type="entry name" value="LD-carboxypeptidase A C-terminal domain-like"/>
    <property type="match status" value="1"/>
</dbReference>
<gene>
    <name evidence="6" type="ORF">AB447_220625</name>
    <name evidence="7" type="ORF">P8828_17420</name>
</gene>
<dbReference type="PANTHER" id="PTHR30237:SF6">
    <property type="entry name" value="CARBOXYPEPTIDASE YOCD-RELATED"/>
    <property type="match status" value="1"/>
</dbReference>
<name>A0A0T6BMU9_9BACI</name>
<dbReference type="AlphaFoldDB" id="A0A0T6BMU9"/>
<evidence type="ECO:0000313" key="9">
    <source>
        <dbReference type="Proteomes" id="UP001341297"/>
    </source>
</evidence>
<keyword evidence="9" id="KW-1185">Reference proteome</keyword>
<dbReference type="RefSeq" id="WP_048353398.1">
    <property type="nucleotide sequence ID" value="NZ_JARRTL010000019.1"/>
</dbReference>
<dbReference type="Gene3D" id="3.40.50.10740">
    <property type="entry name" value="Class I glutamine amidotransferase-like"/>
    <property type="match status" value="1"/>
</dbReference>
<evidence type="ECO:0000256" key="2">
    <source>
        <dbReference type="ARBA" id="ARBA00022801"/>
    </source>
</evidence>
<feature type="domain" description="LD-carboxypeptidase N-terminal" evidence="4">
    <location>
        <begin position="13"/>
        <end position="131"/>
    </location>
</feature>
<dbReference type="STRING" id="1664069.BGLY_2441"/>
<dbReference type="EMBL" id="LECW02000024">
    <property type="protein sequence ID" value="KRT92944.1"/>
    <property type="molecule type" value="Genomic_DNA"/>
</dbReference>
<organism evidence="6 8">
    <name type="scientific">Bacillus glycinifermentans</name>
    <dbReference type="NCBI Taxonomy" id="1664069"/>
    <lineage>
        <taxon>Bacteria</taxon>
        <taxon>Bacillati</taxon>
        <taxon>Bacillota</taxon>
        <taxon>Bacilli</taxon>
        <taxon>Bacillales</taxon>
        <taxon>Bacillaceae</taxon>
        <taxon>Bacillus</taxon>
    </lineage>
</organism>
<dbReference type="OrthoDB" id="9807329at2"/>
<evidence type="ECO:0000259" key="5">
    <source>
        <dbReference type="Pfam" id="PF17676"/>
    </source>
</evidence>
<dbReference type="InterPro" id="IPR040449">
    <property type="entry name" value="Peptidase_S66_N"/>
</dbReference>
<evidence type="ECO:0000256" key="3">
    <source>
        <dbReference type="PIRSR" id="PIRSR028757-1"/>
    </source>
</evidence>
<dbReference type="InterPro" id="IPR027478">
    <property type="entry name" value="LdcA_N"/>
</dbReference>
<evidence type="ECO:0000313" key="8">
    <source>
        <dbReference type="Proteomes" id="UP000036168"/>
    </source>
</evidence>
<reference evidence="6" key="2">
    <citation type="submission" date="2015-10" db="EMBL/GenBank/DDBJ databases">
        <authorList>
            <person name="Gilbert D.G."/>
        </authorList>
    </citation>
    <scope>NUCLEOTIDE SEQUENCE</scope>
    <source>
        <strain evidence="6">GO-13</strain>
    </source>
</reference>
<dbReference type="Proteomes" id="UP000036168">
    <property type="component" value="Unassembled WGS sequence"/>
</dbReference>
<dbReference type="SUPFAM" id="SSF52317">
    <property type="entry name" value="Class I glutamine amidotransferase-like"/>
    <property type="match status" value="1"/>
</dbReference>
<dbReference type="PIRSF" id="PIRSF028757">
    <property type="entry name" value="LD-carboxypeptidase"/>
    <property type="match status" value="1"/>
</dbReference>
<evidence type="ECO:0000259" key="4">
    <source>
        <dbReference type="Pfam" id="PF02016"/>
    </source>
</evidence>
<feature type="domain" description="LD-carboxypeptidase C-terminal" evidence="5">
    <location>
        <begin position="192"/>
        <end position="306"/>
    </location>
</feature>
<dbReference type="GO" id="GO:0016787">
    <property type="term" value="F:hydrolase activity"/>
    <property type="evidence" value="ECO:0007669"/>
    <property type="project" value="UniProtKB-KW"/>
</dbReference>
<dbReference type="InterPro" id="IPR040921">
    <property type="entry name" value="Peptidase_S66C"/>
</dbReference>
<evidence type="ECO:0000313" key="7">
    <source>
        <dbReference type="EMBL" id="MEC0486568.1"/>
    </source>
</evidence>
<reference evidence="6 8" key="1">
    <citation type="journal article" date="2015" name="Int. J. Syst. Evol. Microbiol.">
        <title>Bacillus glycinifermentans sp. nov., isolated from fermented soybean paste.</title>
        <authorList>
            <person name="Kim S.J."/>
            <person name="Dunlap C.A."/>
            <person name="Kwon S.W."/>
            <person name="Rooney A.P."/>
        </authorList>
    </citation>
    <scope>NUCLEOTIDE SEQUENCE [LARGE SCALE GENOMIC DNA]</scope>
    <source>
        <strain evidence="6 8">GO-13</strain>
    </source>
</reference>
<dbReference type="EMBL" id="JARRTL010000019">
    <property type="protein sequence ID" value="MEC0486568.1"/>
    <property type="molecule type" value="Genomic_DNA"/>
</dbReference>
<dbReference type="InterPro" id="IPR027461">
    <property type="entry name" value="Carboxypeptidase_A_C_sf"/>
</dbReference>
<evidence type="ECO:0000313" key="6">
    <source>
        <dbReference type="EMBL" id="KRT92944.1"/>
    </source>
</evidence>
<dbReference type="PANTHER" id="PTHR30237">
    <property type="entry name" value="MURAMOYLTETRAPEPTIDE CARBOXYPEPTIDASE"/>
    <property type="match status" value="1"/>
</dbReference>
<reference evidence="7 9" key="3">
    <citation type="submission" date="2023-03" db="EMBL/GenBank/DDBJ databases">
        <title>Agriculturally important microbes genome sequencing.</title>
        <authorList>
            <person name="Dunlap C."/>
        </authorList>
    </citation>
    <scope>NUCLEOTIDE SEQUENCE [LARGE SCALE GENOMIC DNA]</scope>
    <source>
        <strain evidence="7 9">CBP-3203</strain>
    </source>
</reference>
<proteinExistence type="inferred from homology"/>
<keyword evidence="2" id="KW-0378">Hydrolase</keyword>
<accession>A0A0T6BMU9</accession>
<feature type="active site" description="Charge relay system" evidence="3">
    <location>
        <position position="223"/>
    </location>
</feature>
<dbReference type="InterPro" id="IPR003507">
    <property type="entry name" value="S66_fam"/>
</dbReference>
<protein>
    <submittedName>
        <fullName evidence="7">LD-carboxypeptidase</fullName>
    </submittedName>
    <submittedName>
        <fullName evidence="6">Peptidase S66</fullName>
    </submittedName>
</protein>
<evidence type="ECO:0000256" key="1">
    <source>
        <dbReference type="ARBA" id="ARBA00010233"/>
    </source>
</evidence>